<proteinExistence type="predicted"/>
<evidence type="ECO:0000313" key="2">
    <source>
        <dbReference type="RefSeq" id="XP_045146152.1"/>
    </source>
</evidence>
<name>A0AC55D327_ECHTE</name>
<dbReference type="RefSeq" id="XP_045146152.1">
    <property type="nucleotide sequence ID" value="XM_045290217.1"/>
</dbReference>
<evidence type="ECO:0000313" key="1">
    <source>
        <dbReference type="Proteomes" id="UP000694863"/>
    </source>
</evidence>
<reference evidence="2" key="1">
    <citation type="submission" date="2025-08" db="UniProtKB">
        <authorList>
            <consortium name="RefSeq"/>
        </authorList>
    </citation>
    <scope>IDENTIFICATION</scope>
</reference>
<organism evidence="1 2">
    <name type="scientific">Echinops telfairi</name>
    <name type="common">Lesser hedgehog tenrec</name>
    <dbReference type="NCBI Taxonomy" id="9371"/>
    <lineage>
        <taxon>Eukaryota</taxon>
        <taxon>Metazoa</taxon>
        <taxon>Chordata</taxon>
        <taxon>Craniata</taxon>
        <taxon>Vertebrata</taxon>
        <taxon>Euteleostomi</taxon>
        <taxon>Mammalia</taxon>
        <taxon>Eutheria</taxon>
        <taxon>Afrotheria</taxon>
        <taxon>Tenrecidae</taxon>
        <taxon>Tenrecinae</taxon>
        <taxon>Echinops</taxon>
    </lineage>
</organism>
<dbReference type="Proteomes" id="UP000694863">
    <property type="component" value="Unplaced"/>
</dbReference>
<gene>
    <name evidence="2" type="primary">LOC123521671</name>
</gene>
<keyword evidence="1" id="KW-1185">Reference proteome</keyword>
<protein>
    <submittedName>
        <fullName evidence="2">Protein FAM236A-like</fullName>
    </submittedName>
</protein>
<sequence>MIFKRFRPPPEPTMKGLLNHAEEIVLSDTIENPPNSSVPVREPTSPRGSWRIQFQRTLACFTKFFRRGYENLRNAMG</sequence>
<accession>A0AC55D327</accession>